<dbReference type="InterPro" id="IPR043504">
    <property type="entry name" value="Peptidase_S1_PA_chymotrypsin"/>
</dbReference>
<dbReference type="OrthoDB" id="10037376at2759"/>
<sequence>MNKKYISYMLIILIIVENAFTQSIITKTYNVDKTLANWTREKMLNAKTLHPPNKEFKVRNKAINSGEKDTISSDPVNAESEVNAPFSVGIKSEFEVNTPLPLGKLFFTLFNEDHSCTASIITTDDGNAGITAAHCLYSHGEYSNNIMFCPGYDNGTESFLGRIAVAKTSMLDTFINSLDEDYGGLKFDFNGSLQSTAGSFGWCIN</sequence>
<comment type="caution">
    <text evidence="2">The sequence shown here is derived from an EMBL/GenBank/DDBJ whole genome shotgun (WGS) entry which is preliminary data.</text>
</comment>
<keyword evidence="3" id="KW-1185">Reference proteome</keyword>
<dbReference type="EMBL" id="WTPW01002516">
    <property type="protein sequence ID" value="KAF0378597.1"/>
    <property type="molecule type" value="Genomic_DNA"/>
</dbReference>
<dbReference type="Proteomes" id="UP000439903">
    <property type="component" value="Unassembled WGS sequence"/>
</dbReference>
<protein>
    <submittedName>
        <fullName evidence="2">Serine protease</fullName>
    </submittedName>
</protein>
<keyword evidence="2" id="KW-0645">Protease</keyword>
<evidence type="ECO:0000313" key="2">
    <source>
        <dbReference type="EMBL" id="KAF0378597.1"/>
    </source>
</evidence>
<dbReference type="AlphaFoldDB" id="A0A8H3WYZ7"/>
<feature type="signal peptide" evidence="1">
    <location>
        <begin position="1"/>
        <end position="21"/>
    </location>
</feature>
<dbReference type="GO" id="GO:0006508">
    <property type="term" value="P:proteolysis"/>
    <property type="evidence" value="ECO:0007669"/>
    <property type="project" value="UniProtKB-KW"/>
</dbReference>
<evidence type="ECO:0000256" key="1">
    <source>
        <dbReference type="SAM" id="SignalP"/>
    </source>
</evidence>
<feature type="chain" id="PRO_5034962976" evidence="1">
    <location>
        <begin position="22"/>
        <end position="205"/>
    </location>
</feature>
<dbReference type="GO" id="GO:0008233">
    <property type="term" value="F:peptidase activity"/>
    <property type="evidence" value="ECO:0007669"/>
    <property type="project" value="UniProtKB-KW"/>
</dbReference>
<dbReference type="SUPFAM" id="SSF50494">
    <property type="entry name" value="Trypsin-like serine proteases"/>
    <property type="match status" value="1"/>
</dbReference>
<reference evidence="2 3" key="1">
    <citation type="journal article" date="2019" name="Environ. Microbiol.">
        <title>At the nexus of three kingdoms: the genome of the mycorrhizal fungus Gigaspora margarita provides insights into plant, endobacterial and fungal interactions.</title>
        <authorList>
            <person name="Venice F."/>
            <person name="Ghignone S."/>
            <person name="Salvioli di Fossalunga A."/>
            <person name="Amselem J."/>
            <person name="Novero M."/>
            <person name="Xianan X."/>
            <person name="Sedzielewska Toro K."/>
            <person name="Morin E."/>
            <person name="Lipzen A."/>
            <person name="Grigoriev I.V."/>
            <person name="Henrissat B."/>
            <person name="Martin F.M."/>
            <person name="Bonfante P."/>
        </authorList>
    </citation>
    <scope>NUCLEOTIDE SEQUENCE [LARGE SCALE GENOMIC DNA]</scope>
    <source>
        <strain evidence="2 3">BEG34</strain>
    </source>
</reference>
<gene>
    <name evidence="2" type="ORF">F8M41_012407</name>
</gene>
<dbReference type="InterPro" id="IPR009003">
    <property type="entry name" value="Peptidase_S1_PA"/>
</dbReference>
<name>A0A8H3WYZ7_GIGMA</name>
<evidence type="ECO:0000313" key="3">
    <source>
        <dbReference type="Proteomes" id="UP000439903"/>
    </source>
</evidence>
<accession>A0A8H3WYZ7</accession>
<keyword evidence="2" id="KW-0378">Hydrolase</keyword>
<proteinExistence type="predicted"/>
<organism evidence="2 3">
    <name type="scientific">Gigaspora margarita</name>
    <dbReference type="NCBI Taxonomy" id="4874"/>
    <lineage>
        <taxon>Eukaryota</taxon>
        <taxon>Fungi</taxon>
        <taxon>Fungi incertae sedis</taxon>
        <taxon>Mucoromycota</taxon>
        <taxon>Glomeromycotina</taxon>
        <taxon>Glomeromycetes</taxon>
        <taxon>Diversisporales</taxon>
        <taxon>Gigasporaceae</taxon>
        <taxon>Gigaspora</taxon>
    </lineage>
</organism>
<dbReference type="Gene3D" id="2.40.10.10">
    <property type="entry name" value="Trypsin-like serine proteases"/>
    <property type="match status" value="1"/>
</dbReference>
<keyword evidence="1" id="KW-0732">Signal</keyword>